<dbReference type="SUPFAM" id="SSF55073">
    <property type="entry name" value="Nucleotide cyclase"/>
    <property type="match status" value="1"/>
</dbReference>
<dbReference type="InterPro" id="IPR001633">
    <property type="entry name" value="EAL_dom"/>
</dbReference>
<keyword evidence="4" id="KW-1185">Reference proteome</keyword>
<dbReference type="EMBL" id="JAFBFH010000004">
    <property type="protein sequence ID" value="MBM7713859.1"/>
    <property type="molecule type" value="Genomic_DNA"/>
</dbReference>
<name>A0ABS2R3X7_9BACI</name>
<evidence type="ECO:0000259" key="1">
    <source>
        <dbReference type="PROSITE" id="PS50883"/>
    </source>
</evidence>
<evidence type="ECO:0000259" key="2">
    <source>
        <dbReference type="PROSITE" id="PS50887"/>
    </source>
</evidence>
<dbReference type="SUPFAM" id="SSF141868">
    <property type="entry name" value="EAL domain-like"/>
    <property type="match status" value="1"/>
</dbReference>
<dbReference type="RefSeq" id="WP_077112889.1">
    <property type="nucleotide sequence ID" value="NZ_JAFBFH010000004.1"/>
</dbReference>
<dbReference type="InterPro" id="IPR043128">
    <property type="entry name" value="Rev_trsase/Diguanyl_cyclase"/>
</dbReference>
<feature type="domain" description="GGDEF" evidence="2">
    <location>
        <begin position="159"/>
        <end position="294"/>
    </location>
</feature>
<feature type="domain" description="EAL" evidence="1">
    <location>
        <begin position="303"/>
        <end position="558"/>
    </location>
</feature>
<dbReference type="PROSITE" id="PS50883">
    <property type="entry name" value="EAL"/>
    <property type="match status" value="1"/>
</dbReference>
<dbReference type="InterPro" id="IPR029787">
    <property type="entry name" value="Nucleotide_cyclase"/>
</dbReference>
<dbReference type="CDD" id="cd01948">
    <property type="entry name" value="EAL"/>
    <property type="match status" value="1"/>
</dbReference>
<gene>
    <name evidence="3" type="ORF">JOC94_000829</name>
</gene>
<dbReference type="InterPro" id="IPR035919">
    <property type="entry name" value="EAL_sf"/>
</dbReference>
<sequence>MNFKKLVTWKRRQIRRPPINLEEAFSIAFQHSEHAICLFDHKGNIIFCNQKGHELLHIADIENPSALNIFDHIFSYFKVNKAADESILISEATVKGPDNQQLNTEFTFIPLSIDDDLLGVVVIIELKTCQKLNYLKGEPGYYHAKKYVNQRLSHVDKNDTFAFFYVTIDELDDVIDVYGLEAGEKVIQSIVSHMTNNEKNDDIVFRIEENTLGILLKGTEPDTYDQYISDAQKLINHIETPFTINHQDLQFTATIGGSMFPYDGKNFQTLFKKARIALKHAEERGNGNFQFYLPEMKAETLKKFELEADLLKAIQNEELYVEYQPKIDVLTQKAIGAEALVRWEHPFKGNVAPATFIPMAEENGKVIQLIDDFVIRTVCQQIQQWKKEQVPFHKISINLSAKSFLKNDLIDRIRQCLKDYSVPPSSIELELTESSLLKSSELIRKQLEKLAEMGISIALDDYGTGFSSIHYLKQYPFHTIKIDRSFIHNIVHSVEDEMIVKFIIELSKGLQKKVIAEGVETSAQYQLLKKYGCNEVQGFLFSRSIAGKEIANMFLKDKAVLKEKEVETRLL</sequence>
<dbReference type="Gene3D" id="3.30.70.270">
    <property type="match status" value="1"/>
</dbReference>
<dbReference type="CDD" id="cd01949">
    <property type="entry name" value="GGDEF"/>
    <property type="match status" value="1"/>
</dbReference>
<dbReference type="PANTHER" id="PTHR33121">
    <property type="entry name" value="CYCLIC DI-GMP PHOSPHODIESTERASE PDEF"/>
    <property type="match status" value="1"/>
</dbReference>
<dbReference type="InterPro" id="IPR035965">
    <property type="entry name" value="PAS-like_dom_sf"/>
</dbReference>
<dbReference type="InterPro" id="IPR000160">
    <property type="entry name" value="GGDEF_dom"/>
</dbReference>
<dbReference type="Pfam" id="PF00563">
    <property type="entry name" value="EAL"/>
    <property type="match status" value="1"/>
</dbReference>
<accession>A0ABS2R3X7</accession>
<dbReference type="Proteomes" id="UP000823485">
    <property type="component" value="Unassembled WGS sequence"/>
</dbReference>
<dbReference type="Gene3D" id="3.20.20.450">
    <property type="entry name" value="EAL domain"/>
    <property type="match status" value="1"/>
</dbReference>
<organism evidence="3 4">
    <name type="scientific">Siminovitchia thermophila</name>
    <dbReference type="NCBI Taxonomy" id="1245522"/>
    <lineage>
        <taxon>Bacteria</taxon>
        <taxon>Bacillati</taxon>
        <taxon>Bacillota</taxon>
        <taxon>Bacilli</taxon>
        <taxon>Bacillales</taxon>
        <taxon>Bacillaceae</taxon>
        <taxon>Siminovitchia</taxon>
    </lineage>
</organism>
<dbReference type="SMART" id="SM00267">
    <property type="entry name" value="GGDEF"/>
    <property type="match status" value="1"/>
</dbReference>
<evidence type="ECO:0000313" key="4">
    <source>
        <dbReference type="Proteomes" id="UP000823485"/>
    </source>
</evidence>
<dbReference type="InterPro" id="IPR050706">
    <property type="entry name" value="Cyclic-di-GMP_PDE-like"/>
</dbReference>
<protein>
    <submittedName>
        <fullName evidence="3">Polar amino acid transport system substrate-binding protein</fullName>
    </submittedName>
</protein>
<dbReference type="SUPFAM" id="SSF55785">
    <property type="entry name" value="PYP-like sensor domain (PAS domain)"/>
    <property type="match status" value="1"/>
</dbReference>
<dbReference type="NCBIfam" id="TIGR00254">
    <property type="entry name" value="GGDEF"/>
    <property type="match status" value="1"/>
</dbReference>
<proteinExistence type="predicted"/>
<reference evidence="3 4" key="1">
    <citation type="submission" date="2021-01" db="EMBL/GenBank/DDBJ databases">
        <title>Genomic Encyclopedia of Type Strains, Phase IV (KMG-IV): sequencing the most valuable type-strain genomes for metagenomic binning, comparative biology and taxonomic classification.</title>
        <authorList>
            <person name="Goeker M."/>
        </authorList>
    </citation>
    <scope>NUCLEOTIDE SEQUENCE [LARGE SCALE GENOMIC DNA]</scope>
    <source>
        <strain evidence="3 4">DSM 105453</strain>
    </source>
</reference>
<comment type="caution">
    <text evidence="3">The sequence shown here is derived from an EMBL/GenBank/DDBJ whole genome shotgun (WGS) entry which is preliminary data.</text>
</comment>
<dbReference type="PROSITE" id="PS50887">
    <property type="entry name" value="GGDEF"/>
    <property type="match status" value="1"/>
</dbReference>
<dbReference type="PANTHER" id="PTHR33121:SF71">
    <property type="entry name" value="OXYGEN SENSOR PROTEIN DOSP"/>
    <property type="match status" value="1"/>
</dbReference>
<dbReference type="Pfam" id="PF00990">
    <property type="entry name" value="GGDEF"/>
    <property type="match status" value="1"/>
</dbReference>
<dbReference type="SMART" id="SM00052">
    <property type="entry name" value="EAL"/>
    <property type="match status" value="1"/>
</dbReference>
<evidence type="ECO:0000313" key="3">
    <source>
        <dbReference type="EMBL" id="MBM7713859.1"/>
    </source>
</evidence>